<evidence type="ECO:0000313" key="2">
    <source>
        <dbReference type="Proteomes" id="UP000179184"/>
    </source>
</evidence>
<accession>A0A1F5BJ42</accession>
<dbReference type="AlphaFoldDB" id="A0A1F5BJ42"/>
<reference evidence="1 2" key="1">
    <citation type="journal article" date="2016" name="Nat. Commun.">
        <title>Thousands of microbial genomes shed light on interconnected biogeochemical processes in an aquifer system.</title>
        <authorList>
            <person name="Anantharaman K."/>
            <person name="Brown C.T."/>
            <person name="Hug L.A."/>
            <person name="Sharon I."/>
            <person name="Castelle C.J."/>
            <person name="Probst A.J."/>
            <person name="Thomas B.C."/>
            <person name="Singh A."/>
            <person name="Wilkins M.J."/>
            <person name="Karaoz U."/>
            <person name="Brodie E.L."/>
            <person name="Williams K.H."/>
            <person name="Hubbard S.S."/>
            <person name="Banfield J.F."/>
        </authorList>
    </citation>
    <scope>NUCLEOTIDE SEQUENCE [LARGE SCALE GENOMIC DNA]</scope>
</reference>
<comment type="caution">
    <text evidence="1">The sequence shown here is derived from an EMBL/GenBank/DDBJ whole genome shotgun (WGS) entry which is preliminary data.</text>
</comment>
<evidence type="ECO:0000313" key="1">
    <source>
        <dbReference type="EMBL" id="OGD30635.1"/>
    </source>
</evidence>
<protein>
    <submittedName>
        <fullName evidence="1">Uncharacterized protein</fullName>
    </submittedName>
</protein>
<sequence>MAIRIEIESETAVSKRPARALVYENDQLVAEVIAEVDLKQGADDGYYHCVTLKKIMSKGGGVNILDQARREKRIVEAILYFASDEGKKYLPSMSRVVLFEFIAAVAEYLSGEAGVETYLEGGGGGERIYRTNKETAKIFERFGEKLPDAVRAPVQGLVTLRFVSDHGEKWHENSFENWFHTIAEPPVTHSTFSLSVTTIEHIKTNAIPCFDAETINHLKAIADCMKKYIEKDLECIREHFGW</sequence>
<dbReference type="EMBL" id="MEYN01000019">
    <property type="protein sequence ID" value="OGD30635.1"/>
    <property type="molecule type" value="Genomic_DNA"/>
</dbReference>
<proteinExistence type="predicted"/>
<name>A0A1F5BJ42_9BACT</name>
<organism evidence="1 2">
    <name type="scientific">Candidatus Azambacteria bacterium RIFCSPHIGHO2_02_46_12</name>
    <dbReference type="NCBI Taxonomy" id="1797295"/>
    <lineage>
        <taxon>Bacteria</taxon>
        <taxon>Candidatus Azamiibacteriota</taxon>
    </lineage>
</organism>
<dbReference type="Proteomes" id="UP000179184">
    <property type="component" value="Unassembled WGS sequence"/>
</dbReference>
<gene>
    <name evidence="1" type="ORF">A2W60_03465</name>
</gene>